<protein>
    <recommendedName>
        <fullName evidence="11">Heme A synthase</fullName>
        <shortName evidence="11">HAS</shortName>
        <ecNumber evidence="11">1.17.99.9</ecNumber>
    </recommendedName>
    <alternativeName>
        <fullName evidence="11">Cytochrome aa3-controlling protein</fullName>
    </alternativeName>
</protein>
<dbReference type="InterPro" id="IPR050450">
    <property type="entry name" value="COX15/CtaA_HemeA_synthase"/>
</dbReference>
<keyword evidence="4 11" id="KW-0479">Metal-binding</keyword>
<comment type="subunit">
    <text evidence="11">Interacts with CtaB.</text>
</comment>
<comment type="cofactor">
    <cofactor evidence="11">
        <name>heme b</name>
        <dbReference type="ChEBI" id="CHEBI:60344"/>
    </cofactor>
</comment>
<evidence type="ECO:0000256" key="4">
    <source>
        <dbReference type="ARBA" id="ARBA00022723"/>
    </source>
</evidence>
<feature type="transmembrane region" description="Helical" evidence="11">
    <location>
        <begin position="242"/>
        <end position="268"/>
    </location>
</feature>
<feature type="binding site" description="axial binding residue" evidence="11">
    <location>
        <position position="216"/>
    </location>
    <ligand>
        <name>heme</name>
        <dbReference type="ChEBI" id="CHEBI:30413"/>
    </ligand>
    <ligandPart>
        <name>Fe</name>
        <dbReference type="ChEBI" id="CHEBI:18248"/>
    </ligandPart>
</feature>
<proteinExistence type="inferred from homology"/>
<dbReference type="InterPro" id="IPR023755">
    <property type="entry name" value="HemeA_Synthase_type1"/>
</dbReference>
<dbReference type="PANTHER" id="PTHR35457:SF1">
    <property type="entry name" value="HEME A SYNTHASE"/>
    <property type="match status" value="1"/>
</dbReference>
<keyword evidence="5 11" id="KW-1133">Transmembrane helix</keyword>
<evidence type="ECO:0000256" key="11">
    <source>
        <dbReference type="HAMAP-Rule" id="MF_01664"/>
    </source>
</evidence>
<dbReference type="Proteomes" id="UP001597520">
    <property type="component" value="Unassembled WGS sequence"/>
</dbReference>
<feature type="transmembrane region" description="Helical" evidence="11">
    <location>
        <begin position="7"/>
        <end position="25"/>
    </location>
</feature>
<evidence type="ECO:0000256" key="10">
    <source>
        <dbReference type="ARBA" id="ARBA00023157"/>
    </source>
</evidence>
<feature type="transmembrane region" description="Helical" evidence="11">
    <location>
        <begin position="63"/>
        <end position="80"/>
    </location>
</feature>
<comment type="subcellular location">
    <subcellularLocation>
        <location evidence="11">Cell membrane</location>
        <topology evidence="11">Multi-pass membrane protein</topology>
    </subcellularLocation>
    <subcellularLocation>
        <location evidence="1">Membrane</location>
        <topology evidence="1">Multi-pass membrane protein</topology>
    </subcellularLocation>
</comment>
<keyword evidence="9 11" id="KW-0472">Membrane</keyword>
<comment type="function">
    <text evidence="11">Catalyzes the conversion of heme O to heme A by two successive hydroxylations of the methyl group at C8. The first hydroxylation forms heme I, the second hydroxylation results in an unstable dihydroxymethyl group, which spontaneously dehydrates, resulting in the formyl group of heme A.</text>
</comment>
<evidence type="ECO:0000256" key="6">
    <source>
        <dbReference type="ARBA" id="ARBA00023002"/>
    </source>
</evidence>
<dbReference type="Pfam" id="PF02628">
    <property type="entry name" value="COX15-CtaA"/>
    <property type="match status" value="1"/>
</dbReference>
<sequence length="302" mass="33055">MNKGLKTFGIVTSIGMLIVLLQGALVTKTGSAEGCGATWPLCYGQLIPESSAKETIIEYSHRAWSGLMGMFVFILAVWSWKKLSHLRETKFLALMAVLFILFQGFMGAGAVIWGNNNIVLALHFGISTISFAAVALLTVLAFEDGKSGVTKVQVSKTYRNYLFGVLVYSYLVIYTGAYVKHTGATYVCSGFPLCNGSLFPDMGSGTAYQLSIHMIHRAAAVLLAVLFFVLLIWTIRRFRRYSVLFFGSIAVFLLVLVQAGAGISILFVDSYLPPALVHSLTITVLFTVLSYMGMVITRNNSY</sequence>
<comment type="pathway">
    <text evidence="11">Porphyrin-containing compound metabolism; heme A biosynthesis; heme A from heme O: step 1/1.</text>
</comment>
<evidence type="ECO:0000256" key="3">
    <source>
        <dbReference type="ARBA" id="ARBA00022692"/>
    </source>
</evidence>
<comment type="similarity">
    <text evidence="11">Belongs to the COX15/CtaA family. Type 1 subfamily.</text>
</comment>
<comment type="catalytic activity">
    <reaction evidence="11">
        <text>Fe(II)-heme o + 2 A + H2O = Fe(II)-heme a + 2 AH2</text>
        <dbReference type="Rhea" id="RHEA:63388"/>
        <dbReference type="ChEBI" id="CHEBI:13193"/>
        <dbReference type="ChEBI" id="CHEBI:15377"/>
        <dbReference type="ChEBI" id="CHEBI:17499"/>
        <dbReference type="ChEBI" id="CHEBI:60530"/>
        <dbReference type="ChEBI" id="CHEBI:61715"/>
        <dbReference type="EC" id="1.17.99.9"/>
    </reaction>
</comment>
<keyword evidence="8 11" id="KW-0350">Heme biosynthesis</keyword>
<evidence type="ECO:0000256" key="7">
    <source>
        <dbReference type="ARBA" id="ARBA00023004"/>
    </source>
</evidence>
<evidence type="ECO:0000313" key="12">
    <source>
        <dbReference type="EMBL" id="MFD2704938.1"/>
    </source>
</evidence>
<dbReference type="HAMAP" id="MF_01664">
    <property type="entry name" value="HemeA_synth_type1"/>
    <property type="match status" value="1"/>
</dbReference>
<feature type="transmembrane region" description="Helical" evidence="11">
    <location>
        <begin position="274"/>
        <end position="296"/>
    </location>
</feature>
<name>A0ABW5T075_9BACI</name>
<keyword evidence="6 11" id="KW-0560">Oxidoreductase</keyword>
<comment type="caution">
    <text evidence="12">The sequence shown here is derived from an EMBL/GenBank/DDBJ whole genome shotgun (WGS) entry which is preliminary data.</text>
</comment>
<keyword evidence="10" id="KW-1015">Disulfide bond</keyword>
<organism evidence="12 13">
    <name type="scientific">Salibacterium lacus</name>
    <dbReference type="NCBI Taxonomy" id="1898109"/>
    <lineage>
        <taxon>Bacteria</taxon>
        <taxon>Bacillati</taxon>
        <taxon>Bacillota</taxon>
        <taxon>Bacilli</taxon>
        <taxon>Bacillales</taxon>
        <taxon>Bacillaceae</taxon>
    </lineage>
</organism>
<evidence type="ECO:0000256" key="9">
    <source>
        <dbReference type="ARBA" id="ARBA00023136"/>
    </source>
</evidence>
<feature type="transmembrane region" description="Helical" evidence="11">
    <location>
        <begin position="214"/>
        <end position="235"/>
    </location>
</feature>
<dbReference type="InterPro" id="IPR003780">
    <property type="entry name" value="COX15/CtaA_fam"/>
</dbReference>
<keyword evidence="7 11" id="KW-0408">Iron</keyword>
<evidence type="ECO:0000256" key="5">
    <source>
        <dbReference type="ARBA" id="ARBA00022989"/>
    </source>
</evidence>
<dbReference type="PANTHER" id="PTHR35457">
    <property type="entry name" value="HEME A SYNTHASE"/>
    <property type="match status" value="1"/>
</dbReference>
<feature type="transmembrane region" description="Helical" evidence="11">
    <location>
        <begin position="92"/>
        <end position="112"/>
    </location>
</feature>
<dbReference type="RefSeq" id="WP_380712207.1">
    <property type="nucleotide sequence ID" value="NZ_JBHUML010000002.1"/>
</dbReference>
<dbReference type="EMBL" id="JBHUML010000002">
    <property type="protein sequence ID" value="MFD2704938.1"/>
    <property type="molecule type" value="Genomic_DNA"/>
</dbReference>
<keyword evidence="2 11" id="KW-1003">Cell membrane</keyword>
<evidence type="ECO:0000256" key="2">
    <source>
        <dbReference type="ARBA" id="ARBA00022475"/>
    </source>
</evidence>
<feature type="binding site" description="axial binding residue" evidence="11">
    <location>
        <position position="278"/>
    </location>
    <ligand>
        <name>heme</name>
        <dbReference type="ChEBI" id="CHEBI:30413"/>
    </ligand>
    <ligandPart>
        <name>Fe</name>
        <dbReference type="ChEBI" id="CHEBI:18248"/>
    </ligandPart>
</feature>
<feature type="transmembrane region" description="Helical" evidence="11">
    <location>
        <begin position="161"/>
        <end position="179"/>
    </location>
</feature>
<evidence type="ECO:0000256" key="8">
    <source>
        <dbReference type="ARBA" id="ARBA00023133"/>
    </source>
</evidence>
<keyword evidence="13" id="KW-1185">Reference proteome</keyword>
<feature type="transmembrane region" description="Helical" evidence="11">
    <location>
        <begin position="118"/>
        <end position="140"/>
    </location>
</feature>
<evidence type="ECO:0000256" key="1">
    <source>
        <dbReference type="ARBA" id="ARBA00004141"/>
    </source>
</evidence>
<evidence type="ECO:0000313" key="13">
    <source>
        <dbReference type="Proteomes" id="UP001597520"/>
    </source>
</evidence>
<reference evidence="13" key="1">
    <citation type="journal article" date="2019" name="Int. J. Syst. Evol. Microbiol.">
        <title>The Global Catalogue of Microorganisms (GCM) 10K type strain sequencing project: providing services to taxonomists for standard genome sequencing and annotation.</title>
        <authorList>
            <consortium name="The Broad Institute Genomics Platform"/>
            <consortium name="The Broad Institute Genome Sequencing Center for Infectious Disease"/>
            <person name="Wu L."/>
            <person name="Ma J."/>
        </authorList>
    </citation>
    <scope>NUCLEOTIDE SEQUENCE [LARGE SCALE GENOMIC DNA]</scope>
    <source>
        <strain evidence="13">KCTC 33792</strain>
    </source>
</reference>
<accession>A0ABW5T075</accession>
<keyword evidence="3 11" id="KW-0812">Transmembrane</keyword>
<gene>
    <name evidence="11" type="primary">ctaA</name>
    <name evidence="12" type="ORF">ACFSUB_05615</name>
</gene>
<dbReference type="EC" id="1.17.99.9" evidence="11"/>